<dbReference type="GO" id="GO:0016705">
    <property type="term" value="F:oxidoreductase activity, acting on paired donors, with incorporation or reduction of molecular oxygen"/>
    <property type="evidence" value="ECO:0007669"/>
    <property type="project" value="InterPro"/>
</dbReference>
<evidence type="ECO:0008006" key="10">
    <source>
        <dbReference type="Google" id="ProtNLM"/>
    </source>
</evidence>
<comment type="cofactor">
    <cofactor evidence="6">
        <name>heme</name>
        <dbReference type="ChEBI" id="CHEBI:30413"/>
    </cofactor>
</comment>
<dbReference type="InterPro" id="IPR002401">
    <property type="entry name" value="Cyt_P450_E_grp-I"/>
</dbReference>
<gene>
    <name evidence="8" type="ORF">N8I77_012246</name>
</gene>
<evidence type="ECO:0000313" key="8">
    <source>
        <dbReference type="EMBL" id="KAK2598864.1"/>
    </source>
</evidence>
<evidence type="ECO:0000256" key="3">
    <source>
        <dbReference type="ARBA" id="ARBA00023002"/>
    </source>
</evidence>
<dbReference type="PRINTS" id="PR00385">
    <property type="entry name" value="P450"/>
</dbReference>
<protein>
    <recommendedName>
        <fullName evidence="10">Cytochrome P450</fullName>
    </recommendedName>
</protein>
<dbReference type="Pfam" id="PF00067">
    <property type="entry name" value="p450"/>
    <property type="match status" value="1"/>
</dbReference>
<organism evidence="8 9">
    <name type="scientific">Phomopsis amygdali</name>
    <name type="common">Fusicoccum amygdali</name>
    <dbReference type="NCBI Taxonomy" id="1214568"/>
    <lineage>
        <taxon>Eukaryota</taxon>
        <taxon>Fungi</taxon>
        <taxon>Dikarya</taxon>
        <taxon>Ascomycota</taxon>
        <taxon>Pezizomycotina</taxon>
        <taxon>Sordariomycetes</taxon>
        <taxon>Sordariomycetidae</taxon>
        <taxon>Diaporthales</taxon>
        <taxon>Diaporthaceae</taxon>
        <taxon>Diaporthe</taxon>
    </lineage>
</organism>
<keyword evidence="7" id="KW-1133">Transmembrane helix</keyword>
<feature type="transmembrane region" description="Helical" evidence="7">
    <location>
        <begin position="20"/>
        <end position="38"/>
    </location>
</feature>
<name>A0AAD9S5V1_PHOAM</name>
<keyword evidence="5" id="KW-0503">Monooxygenase</keyword>
<evidence type="ECO:0000313" key="9">
    <source>
        <dbReference type="Proteomes" id="UP001265746"/>
    </source>
</evidence>
<reference evidence="8" key="1">
    <citation type="submission" date="2023-06" db="EMBL/GenBank/DDBJ databases">
        <authorList>
            <person name="Noh H."/>
        </authorList>
    </citation>
    <scope>NUCLEOTIDE SEQUENCE</scope>
    <source>
        <strain evidence="8">DUCC20226</strain>
    </source>
</reference>
<keyword evidence="2 6" id="KW-0479">Metal-binding</keyword>
<dbReference type="InterPro" id="IPR036396">
    <property type="entry name" value="Cyt_P450_sf"/>
</dbReference>
<dbReference type="InterPro" id="IPR050364">
    <property type="entry name" value="Cytochrome_P450_fung"/>
</dbReference>
<keyword evidence="9" id="KW-1185">Reference proteome</keyword>
<sequence>MKSFARSPEWDAAGSYRASLVPILLLLFVPAIYSLVTYDKRRRFLPPGPKGYPFIGNLPAFSNADKLPQVISKWAKEHGPIVYSRVGVSDWIFVNSPVIAKELMDKRGAKYSDRPFMPMAFDVTSNRNRIIFMPYGEKWRRLRTISQAALSITTASTYKPIQDFESMQVLYELLHAKDDEAFYDINRRYSASTIMTATYGHRVADWSDPVITRIYTVLEHFSQMAEPGAWLVDSFPFLVNLPSWLVQGWRNIGRRWFEYDSKVYLDLYLDLVNQIKKGTSPDCFIRDLYESIQRNPEKNGISDELAAYAAGSLVEAGSESTSTVINAWIMACQLFPDVVSTAQKELDDVIGCDRMPTFEDEENLPYIRAMVKETLRWWPITKSGMPHSVTEDDWYDGYFIPKGSVVVLNWWAIHFDESRWFDAHIYDPSRYLDDPHTTAECVNLADATKRDHYAYGSGRRICTGMHLAQNSLFLNMARTLWAFNIKRAVGADGKEIEPVVESQPGFINSPVKFRAVLEPRSEQHAAIIKRYWLHAEASGVDWSRRKAFSSNGAL</sequence>
<dbReference type="CDD" id="cd11065">
    <property type="entry name" value="CYP64-like"/>
    <property type="match status" value="1"/>
</dbReference>
<dbReference type="GO" id="GO:0020037">
    <property type="term" value="F:heme binding"/>
    <property type="evidence" value="ECO:0007669"/>
    <property type="project" value="InterPro"/>
</dbReference>
<keyword evidence="3" id="KW-0560">Oxidoreductase</keyword>
<dbReference type="PANTHER" id="PTHR46300">
    <property type="entry name" value="P450, PUTATIVE (EUROFUNG)-RELATED-RELATED"/>
    <property type="match status" value="1"/>
</dbReference>
<comment type="caution">
    <text evidence="8">The sequence shown here is derived from an EMBL/GenBank/DDBJ whole genome shotgun (WGS) entry which is preliminary data.</text>
</comment>
<dbReference type="AlphaFoldDB" id="A0AAD9S5V1"/>
<keyword evidence="6" id="KW-0349">Heme</keyword>
<proteinExistence type="inferred from homology"/>
<evidence type="ECO:0000256" key="2">
    <source>
        <dbReference type="ARBA" id="ARBA00022723"/>
    </source>
</evidence>
<dbReference type="InterPro" id="IPR001128">
    <property type="entry name" value="Cyt_P450"/>
</dbReference>
<dbReference type="Gene3D" id="1.10.630.10">
    <property type="entry name" value="Cytochrome P450"/>
    <property type="match status" value="1"/>
</dbReference>
<evidence type="ECO:0000256" key="1">
    <source>
        <dbReference type="ARBA" id="ARBA00010617"/>
    </source>
</evidence>
<dbReference type="Proteomes" id="UP001265746">
    <property type="component" value="Unassembled WGS sequence"/>
</dbReference>
<keyword evidence="4 6" id="KW-0408">Iron</keyword>
<evidence type="ECO:0000256" key="7">
    <source>
        <dbReference type="SAM" id="Phobius"/>
    </source>
</evidence>
<feature type="binding site" description="axial binding residue" evidence="6">
    <location>
        <position position="462"/>
    </location>
    <ligand>
        <name>heme</name>
        <dbReference type="ChEBI" id="CHEBI:30413"/>
    </ligand>
    <ligandPart>
        <name>Fe</name>
        <dbReference type="ChEBI" id="CHEBI:18248"/>
    </ligandPart>
</feature>
<keyword evidence="7" id="KW-0472">Membrane</keyword>
<dbReference type="PRINTS" id="PR00463">
    <property type="entry name" value="EP450I"/>
</dbReference>
<evidence type="ECO:0000256" key="4">
    <source>
        <dbReference type="ARBA" id="ARBA00023004"/>
    </source>
</evidence>
<comment type="similarity">
    <text evidence="1">Belongs to the cytochrome P450 family.</text>
</comment>
<accession>A0AAD9S5V1</accession>
<dbReference type="SUPFAM" id="SSF48264">
    <property type="entry name" value="Cytochrome P450"/>
    <property type="match status" value="1"/>
</dbReference>
<dbReference type="GO" id="GO:0005506">
    <property type="term" value="F:iron ion binding"/>
    <property type="evidence" value="ECO:0007669"/>
    <property type="project" value="InterPro"/>
</dbReference>
<evidence type="ECO:0000256" key="5">
    <source>
        <dbReference type="ARBA" id="ARBA00023033"/>
    </source>
</evidence>
<dbReference type="PANTHER" id="PTHR46300:SF2">
    <property type="entry name" value="CYTOCHROME P450 MONOOXYGENASE ALNH-RELATED"/>
    <property type="match status" value="1"/>
</dbReference>
<dbReference type="GO" id="GO:0004497">
    <property type="term" value="F:monooxygenase activity"/>
    <property type="evidence" value="ECO:0007669"/>
    <property type="project" value="UniProtKB-KW"/>
</dbReference>
<dbReference type="EMBL" id="JAUJFL010000008">
    <property type="protein sequence ID" value="KAK2598864.1"/>
    <property type="molecule type" value="Genomic_DNA"/>
</dbReference>
<keyword evidence="7" id="KW-0812">Transmembrane</keyword>
<evidence type="ECO:0000256" key="6">
    <source>
        <dbReference type="PIRSR" id="PIRSR602401-1"/>
    </source>
</evidence>